<evidence type="ECO:0008006" key="4">
    <source>
        <dbReference type="Google" id="ProtNLM"/>
    </source>
</evidence>
<proteinExistence type="predicted"/>
<organism evidence="2 3">
    <name type="scientific">Enterovibrio coralii</name>
    <dbReference type="NCBI Taxonomy" id="294935"/>
    <lineage>
        <taxon>Bacteria</taxon>
        <taxon>Pseudomonadati</taxon>
        <taxon>Pseudomonadota</taxon>
        <taxon>Gammaproteobacteria</taxon>
        <taxon>Vibrionales</taxon>
        <taxon>Vibrionaceae</taxon>
        <taxon>Enterovibrio</taxon>
    </lineage>
</organism>
<dbReference type="Proteomes" id="UP000070529">
    <property type="component" value="Unassembled WGS sequence"/>
</dbReference>
<dbReference type="RefSeq" id="WP_067411349.1">
    <property type="nucleotide sequence ID" value="NZ_LNTY01000006.1"/>
</dbReference>
<dbReference type="OrthoDB" id="9772295at2"/>
<accession>A0A135ICT4</accession>
<dbReference type="STRING" id="294935.ATN88_06215"/>
<sequence length="258" mass="28561">MQRKRILAAILSTILLGCGGEGSSENNDGNVGTTTPSTPPSWLPDNAPSSLTNEQQRSFIQRATAGASAHQIAEIERLGYINWMEQQFNLPTISHRQTLEAAMPSVDATVPPSNCGFIKPSMSAARDGIWWDQMLYGDDQLRQRATFALSQILVVSRRFSYIGRHPQSLAAYYDILQQHAFGNYRDLLEAVTLSPAMGSYLSMVNSKKHNPKRGTYPDENYAREVMQLFTIGLYQLEQDGSAKLDSMATQSIPTAKPT</sequence>
<dbReference type="EMBL" id="LNTY01000006">
    <property type="protein sequence ID" value="KXF83272.1"/>
    <property type="molecule type" value="Genomic_DNA"/>
</dbReference>
<evidence type="ECO:0000256" key="1">
    <source>
        <dbReference type="SAM" id="MobiDB-lite"/>
    </source>
</evidence>
<dbReference type="PROSITE" id="PS51257">
    <property type="entry name" value="PROKAR_LIPOPROTEIN"/>
    <property type="match status" value="1"/>
</dbReference>
<evidence type="ECO:0000313" key="2">
    <source>
        <dbReference type="EMBL" id="KXF83272.1"/>
    </source>
</evidence>
<keyword evidence="3" id="KW-1185">Reference proteome</keyword>
<evidence type="ECO:0000313" key="3">
    <source>
        <dbReference type="Proteomes" id="UP000070529"/>
    </source>
</evidence>
<comment type="caution">
    <text evidence="2">The sequence shown here is derived from an EMBL/GenBank/DDBJ whole genome shotgun (WGS) entry which is preliminary data.</text>
</comment>
<dbReference type="InterPro" id="IPR014917">
    <property type="entry name" value="DUF1800"/>
</dbReference>
<reference evidence="2 3" key="1">
    <citation type="submission" date="2015-11" db="EMBL/GenBank/DDBJ databases">
        <title>Genomic Taxonomy of the Vibrionaceae.</title>
        <authorList>
            <person name="Gomez-Gil B."/>
            <person name="Enciso-Ibarra J."/>
        </authorList>
    </citation>
    <scope>NUCLEOTIDE SEQUENCE [LARGE SCALE GENOMIC DNA]</scope>
    <source>
        <strain evidence="2 3">CAIM 912</strain>
    </source>
</reference>
<feature type="region of interest" description="Disordered" evidence="1">
    <location>
        <begin position="21"/>
        <end position="50"/>
    </location>
</feature>
<dbReference type="Pfam" id="PF08811">
    <property type="entry name" value="DUF1800"/>
    <property type="match status" value="1"/>
</dbReference>
<gene>
    <name evidence="2" type="ORF">ATN88_06215</name>
</gene>
<name>A0A135ICT4_9GAMM</name>
<feature type="compositionally biased region" description="Low complexity" evidence="1">
    <location>
        <begin position="23"/>
        <end position="36"/>
    </location>
</feature>
<protein>
    <recommendedName>
        <fullName evidence="4">DUF1800 domain-containing protein</fullName>
    </recommendedName>
</protein>
<dbReference type="AlphaFoldDB" id="A0A135ICT4"/>